<evidence type="ECO:0000259" key="1">
    <source>
        <dbReference type="Pfam" id="PF05175"/>
    </source>
</evidence>
<accession>A0A4V1XY07</accession>
<dbReference type="RefSeq" id="WP_134720901.1">
    <property type="nucleotide sequence ID" value="NZ_SDKM01000064.1"/>
</dbReference>
<dbReference type="PANTHER" id="PTHR18895">
    <property type="entry name" value="HEMK METHYLTRANSFERASE"/>
    <property type="match status" value="1"/>
</dbReference>
<dbReference type="GO" id="GO:0008757">
    <property type="term" value="F:S-adenosylmethionine-dependent methyltransferase activity"/>
    <property type="evidence" value="ECO:0007669"/>
    <property type="project" value="UniProtKB-ARBA"/>
</dbReference>
<dbReference type="GO" id="GO:0032259">
    <property type="term" value="P:methylation"/>
    <property type="evidence" value="ECO:0007669"/>
    <property type="project" value="UniProtKB-KW"/>
</dbReference>
<dbReference type="AlphaFoldDB" id="A0A4V1XY07"/>
<dbReference type="SUPFAM" id="SSF53335">
    <property type="entry name" value="S-adenosyl-L-methionine-dependent methyltransferases"/>
    <property type="match status" value="1"/>
</dbReference>
<feature type="domain" description="Methyltransferase small" evidence="1">
    <location>
        <begin position="44"/>
        <end position="125"/>
    </location>
</feature>
<dbReference type="InterPro" id="IPR050320">
    <property type="entry name" value="N5-glutamine_MTase"/>
</dbReference>
<dbReference type="PROSITE" id="PS00092">
    <property type="entry name" value="N6_MTASE"/>
    <property type="match status" value="1"/>
</dbReference>
<organism evidence="2 3">
    <name type="scientific">Nocardioides guangzhouensis</name>
    <dbReference type="NCBI Taxonomy" id="2497878"/>
    <lineage>
        <taxon>Bacteria</taxon>
        <taxon>Bacillati</taxon>
        <taxon>Actinomycetota</taxon>
        <taxon>Actinomycetes</taxon>
        <taxon>Propionibacteriales</taxon>
        <taxon>Nocardioidaceae</taxon>
        <taxon>Nocardioides</taxon>
    </lineage>
</organism>
<protein>
    <submittedName>
        <fullName evidence="2">Methyltransferase domain-containing protein</fullName>
    </submittedName>
</protein>
<keyword evidence="3" id="KW-1185">Reference proteome</keyword>
<dbReference type="Gene3D" id="3.40.50.150">
    <property type="entry name" value="Vaccinia Virus protein VP39"/>
    <property type="match status" value="1"/>
</dbReference>
<evidence type="ECO:0000313" key="2">
    <source>
        <dbReference type="EMBL" id="RYP81589.1"/>
    </source>
</evidence>
<dbReference type="OrthoDB" id="4966694at2"/>
<proteinExistence type="predicted"/>
<sequence>MTGTTSARRTTQFGHLAIAYDDRVLRPRSWTTAQARWASELLATCPAGPVLELCCGAGQIGLLAAALTGRPVVMVDADPVACYFARENARGAGLADRVDVRCADLGAALAPYERFALVIADPPWVPTGAVARFPRDPVTAIDGGADGLGPARACLRAAGRHVLPGGAVVLQTGPRQPPAVRAEAGAHGLRVVDARHYGERGSLVRLEPAGREV</sequence>
<dbReference type="CDD" id="cd02440">
    <property type="entry name" value="AdoMet_MTases"/>
    <property type="match status" value="1"/>
</dbReference>
<reference evidence="2 3" key="1">
    <citation type="submission" date="2019-01" db="EMBL/GenBank/DDBJ databases">
        <title>Nocardioides guangzhouensis sp. nov., an actinobacterium isolated from soil.</title>
        <authorList>
            <person name="Fu Y."/>
            <person name="Cai Y."/>
            <person name="Lin Z."/>
            <person name="Chen P."/>
        </authorList>
    </citation>
    <scope>NUCLEOTIDE SEQUENCE [LARGE SCALE GENOMIC DNA]</scope>
    <source>
        <strain evidence="2 3">130</strain>
    </source>
</reference>
<dbReference type="GO" id="GO:0008170">
    <property type="term" value="F:N-methyltransferase activity"/>
    <property type="evidence" value="ECO:0007669"/>
    <property type="project" value="UniProtKB-ARBA"/>
</dbReference>
<keyword evidence="2" id="KW-0808">Transferase</keyword>
<dbReference type="InterPro" id="IPR002052">
    <property type="entry name" value="DNA_methylase_N6_adenine_CS"/>
</dbReference>
<name>A0A4V1XY07_9ACTN</name>
<dbReference type="PANTHER" id="PTHR18895:SF74">
    <property type="entry name" value="MTRF1L RELEASE FACTOR GLUTAMINE METHYLTRANSFERASE"/>
    <property type="match status" value="1"/>
</dbReference>
<comment type="caution">
    <text evidence="2">The sequence shown here is derived from an EMBL/GenBank/DDBJ whole genome shotgun (WGS) entry which is preliminary data.</text>
</comment>
<dbReference type="InterPro" id="IPR029063">
    <property type="entry name" value="SAM-dependent_MTases_sf"/>
</dbReference>
<dbReference type="Proteomes" id="UP000295198">
    <property type="component" value="Unassembled WGS sequence"/>
</dbReference>
<dbReference type="InterPro" id="IPR007848">
    <property type="entry name" value="Small_mtfrase_dom"/>
</dbReference>
<dbReference type="EMBL" id="SDKM01000064">
    <property type="protein sequence ID" value="RYP81589.1"/>
    <property type="molecule type" value="Genomic_DNA"/>
</dbReference>
<gene>
    <name evidence="2" type="ORF">EKO23_23405</name>
</gene>
<dbReference type="Pfam" id="PF05175">
    <property type="entry name" value="MTS"/>
    <property type="match status" value="1"/>
</dbReference>
<keyword evidence="2" id="KW-0489">Methyltransferase</keyword>
<dbReference type="GO" id="GO:0003676">
    <property type="term" value="F:nucleic acid binding"/>
    <property type="evidence" value="ECO:0007669"/>
    <property type="project" value="InterPro"/>
</dbReference>
<evidence type="ECO:0000313" key="3">
    <source>
        <dbReference type="Proteomes" id="UP000295198"/>
    </source>
</evidence>